<dbReference type="Gene3D" id="3.30.565.10">
    <property type="entry name" value="Histidine kinase-like ATPase, C-terminal domain"/>
    <property type="match status" value="1"/>
</dbReference>
<evidence type="ECO:0000256" key="5">
    <source>
        <dbReference type="ARBA" id="ARBA00022519"/>
    </source>
</evidence>
<dbReference type="Gene3D" id="3.30.450.20">
    <property type="entry name" value="PAS domain"/>
    <property type="match status" value="2"/>
</dbReference>
<dbReference type="SMART" id="SM00388">
    <property type="entry name" value="HisKA"/>
    <property type="match status" value="1"/>
</dbReference>
<keyword evidence="13" id="KW-0902">Two-component regulatory system</keyword>
<comment type="caution">
    <text evidence="22">The sequence shown here is derived from an EMBL/GenBank/DDBJ whole genome shotgun (WGS) entry which is preliminary data.</text>
</comment>
<dbReference type="EMBL" id="WWCK01000002">
    <property type="protein sequence ID" value="MYM66683.1"/>
    <property type="molecule type" value="Genomic_DNA"/>
</dbReference>
<evidence type="ECO:0000256" key="12">
    <source>
        <dbReference type="ARBA" id="ARBA00022989"/>
    </source>
</evidence>
<dbReference type="Gene3D" id="1.20.120.160">
    <property type="entry name" value="HPT domain"/>
    <property type="match status" value="1"/>
</dbReference>
<dbReference type="SMART" id="SM00448">
    <property type="entry name" value="REC"/>
    <property type="match status" value="1"/>
</dbReference>
<dbReference type="CDD" id="cd12914">
    <property type="entry name" value="PDC1_DGC_like"/>
    <property type="match status" value="1"/>
</dbReference>
<dbReference type="InterPro" id="IPR011006">
    <property type="entry name" value="CheY-like_superfamily"/>
</dbReference>
<comment type="subcellular location">
    <subcellularLocation>
        <location evidence="2">Cell inner membrane</location>
        <topology evidence="2">Multi-pass membrane protein</topology>
    </subcellularLocation>
</comment>
<comment type="catalytic activity">
    <reaction evidence="1">
        <text>ATP + protein L-histidine = ADP + protein N-phospho-L-histidine.</text>
        <dbReference type="EC" id="2.7.13.3"/>
    </reaction>
</comment>
<dbReference type="InterPro" id="IPR036641">
    <property type="entry name" value="HPT_dom_sf"/>
</dbReference>
<dbReference type="PROSITE" id="PS50110">
    <property type="entry name" value="RESPONSE_REGULATORY"/>
    <property type="match status" value="1"/>
</dbReference>
<dbReference type="GO" id="GO:0000155">
    <property type="term" value="F:phosphorelay sensor kinase activity"/>
    <property type="evidence" value="ECO:0007669"/>
    <property type="project" value="InterPro"/>
</dbReference>
<dbReference type="PRINTS" id="PR00344">
    <property type="entry name" value="BCTRLSENSOR"/>
</dbReference>
<evidence type="ECO:0000256" key="6">
    <source>
        <dbReference type="ARBA" id="ARBA00022553"/>
    </source>
</evidence>
<evidence type="ECO:0000256" key="19">
    <source>
        <dbReference type="SAM" id="Phobius"/>
    </source>
</evidence>
<dbReference type="InterPro" id="IPR005467">
    <property type="entry name" value="His_kinase_dom"/>
</dbReference>
<dbReference type="CDD" id="cd16922">
    <property type="entry name" value="HATPase_EvgS-ArcB-TorS-like"/>
    <property type="match status" value="1"/>
</dbReference>
<dbReference type="Gene3D" id="3.40.50.2300">
    <property type="match status" value="1"/>
</dbReference>
<evidence type="ECO:0000259" key="21">
    <source>
        <dbReference type="PROSITE" id="PS50110"/>
    </source>
</evidence>
<evidence type="ECO:0000256" key="11">
    <source>
        <dbReference type="ARBA" id="ARBA00022840"/>
    </source>
</evidence>
<name>A0A7X4KBT7_9BURK</name>
<evidence type="ECO:0000256" key="8">
    <source>
        <dbReference type="ARBA" id="ARBA00022692"/>
    </source>
</evidence>
<keyword evidence="11" id="KW-0067">ATP-binding</keyword>
<feature type="domain" description="Response regulatory" evidence="21">
    <location>
        <begin position="592"/>
        <end position="706"/>
    </location>
</feature>
<keyword evidence="4" id="KW-1003">Cell membrane</keyword>
<dbReference type="PANTHER" id="PTHR43047">
    <property type="entry name" value="TWO-COMPONENT HISTIDINE PROTEIN KINASE"/>
    <property type="match status" value="1"/>
</dbReference>
<dbReference type="CDD" id="cd12915">
    <property type="entry name" value="PDC2_DGC_like"/>
    <property type="match status" value="1"/>
</dbReference>
<dbReference type="FunFam" id="3.30.565.10:FF:000010">
    <property type="entry name" value="Sensor histidine kinase RcsC"/>
    <property type="match status" value="1"/>
</dbReference>
<keyword evidence="11" id="KW-0547">Nucleotide-binding</keyword>
<dbReference type="CDD" id="cd17546">
    <property type="entry name" value="REC_hyHK_CKI1_RcsC-like"/>
    <property type="match status" value="1"/>
</dbReference>
<keyword evidence="6 18" id="KW-0597">Phosphoprotein</keyword>
<feature type="transmembrane region" description="Helical" evidence="19">
    <location>
        <begin position="297"/>
        <end position="320"/>
    </location>
</feature>
<accession>A0A7X4KBT7</accession>
<organism evidence="22 23">
    <name type="scientific">Duganella rivi</name>
    <dbReference type="NCBI Taxonomy" id="2666083"/>
    <lineage>
        <taxon>Bacteria</taxon>
        <taxon>Pseudomonadati</taxon>
        <taxon>Pseudomonadota</taxon>
        <taxon>Betaproteobacteria</taxon>
        <taxon>Burkholderiales</taxon>
        <taxon>Oxalobacteraceae</taxon>
        <taxon>Telluria group</taxon>
        <taxon>Duganella</taxon>
    </lineage>
</organism>
<evidence type="ECO:0000256" key="9">
    <source>
        <dbReference type="ARBA" id="ARBA00022729"/>
    </source>
</evidence>
<dbReference type="InterPro" id="IPR003661">
    <property type="entry name" value="HisK_dim/P_dom"/>
</dbReference>
<feature type="domain" description="Histidine kinase" evidence="20">
    <location>
        <begin position="353"/>
        <end position="570"/>
    </location>
</feature>
<dbReference type="Proteomes" id="UP000450012">
    <property type="component" value="Unassembled WGS sequence"/>
</dbReference>
<keyword evidence="15 19" id="KW-0472">Membrane</keyword>
<evidence type="ECO:0000256" key="7">
    <source>
        <dbReference type="ARBA" id="ARBA00022679"/>
    </source>
</evidence>
<keyword evidence="7" id="KW-0808">Transferase</keyword>
<evidence type="ECO:0000256" key="15">
    <source>
        <dbReference type="ARBA" id="ARBA00023136"/>
    </source>
</evidence>
<dbReference type="PROSITE" id="PS50109">
    <property type="entry name" value="HIS_KIN"/>
    <property type="match status" value="1"/>
</dbReference>
<keyword evidence="8 19" id="KW-0812">Transmembrane</keyword>
<evidence type="ECO:0000259" key="20">
    <source>
        <dbReference type="PROSITE" id="PS50109"/>
    </source>
</evidence>
<evidence type="ECO:0000256" key="14">
    <source>
        <dbReference type="ARBA" id="ARBA00023026"/>
    </source>
</evidence>
<dbReference type="InterPro" id="IPR004358">
    <property type="entry name" value="Sig_transdc_His_kin-like_C"/>
</dbReference>
<evidence type="ECO:0000256" key="4">
    <source>
        <dbReference type="ARBA" id="ARBA00022475"/>
    </source>
</evidence>
<dbReference type="Pfam" id="PF00512">
    <property type="entry name" value="HisKA"/>
    <property type="match status" value="1"/>
</dbReference>
<dbReference type="CDD" id="cd00082">
    <property type="entry name" value="HisKA"/>
    <property type="match status" value="1"/>
</dbReference>
<sequence>MPDSHRSRSLITATGAALLLTIASALGIALYQARDSEIAEWRDQLGSTALLLAEQTAHEMGAADLMLDGMLERIRLLGVHSDSELRARLSDEAEFQRLQDRKRVLPQIDVATIVAANGQVINFTRSHPAPAINLADRDYFQAHRASAELGLYVSKPVRNKGNGAWTFYLSRRINAPDGQFLGVVLVGVSSQQISDFYGKIRLSEGSAVTLYRRDFTVLARWPHQDDVMGQINRNGSSYEIIVRRGLESGTAIVATPRLSDNGRTVVRMGAARLIQNYPLVINVGVPEEVFLAQWRNFAIQLTAVGAVCSLAVLAACVIVLRAMRKRDGAVREQRALKAEADAANRAKSAFLAMMSHEIRTPLTAVIGFAEQLEHAGRAETSELGRIIVRNSQHLLSLINDILDMSKVESGKLVLESVLFSPEEALNAVSALMRTSAAQRGIAYQAAVHGACPAALLGDPTRWRQILLNLVSNAIKFTEYGEVEVAVWYDSEAQLLGCRVHDTGIGMSEDQVANLFTPFTQADSSVARRFGGTGLGLYLVRQLAQAMGGGIQVSSAKGQGTTMTVTIRADIAPAAALPMAAAPALEQGPVSGHVLVVEDGADNRLLISKLLERMGATVSCAGDGEQGVTEALAKLPDLVLMDIQMPILDGLSATRQLREAGYRRPIVALTANVLAEDQARYRNAGFDDCLAKPIERPAFEAVVARYLRREVALASFDDLPEFHSMVHAFRASLGQRVEQAALALERGDLYAAQMAAHSIKGSAATFGCPDSGAQAAALELACRHGDAAQAGAALARLRAASHREAGGTAELETAP</sequence>
<dbReference type="Pfam" id="PF01627">
    <property type="entry name" value="Hpt"/>
    <property type="match status" value="1"/>
</dbReference>
<evidence type="ECO:0000256" key="3">
    <source>
        <dbReference type="ARBA" id="ARBA00012438"/>
    </source>
</evidence>
<dbReference type="InterPro" id="IPR036890">
    <property type="entry name" value="HATPase_C_sf"/>
</dbReference>
<reference evidence="22 23" key="1">
    <citation type="submission" date="2019-12" db="EMBL/GenBank/DDBJ databases">
        <title>Novel species isolated from a subtropical stream in China.</title>
        <authorList>
            <person name="Lu H."/>
        </authorList>
    </citation>
    <scope>NUCLEOTIDE SEQUENCE [LARGE SCALE GENOMIC DNA]</scope>
    <source>
        <strain evidence="22 23">FT55W</strain>
    </source>
</reference>
<dbReference type="GO" id="GO:0005886">
    <property type="term" value="C:plasma membrane"/>
    <property type="evidence" value="ECO:0007669"/>
    <property type="project" value="UniProtKB-SubCell"/>
</dbReference>
<evidence type="ECO:0000256" key="10">
    <source>
        <dbReference type="ARBA" id="ARBA00022777"/>
    </source>
</evidence>
<dbReference type="Pfam" id="PF00072">
    <property type="entry name" value="Response_reg"/>
    <property type="match status" value="1"/>
</dbReference>
<feature type="modified residue" description="4-aspartylphosphate" evidence="18">
    <location>
        <position position="641"/>
    </location>
</feature>
<evidence type="ECO:0000313" key="23">
    <source>
        <dbReference type="Proteomes" id="UP000450012"/>
    </source>
</evidence>
<evidence type="ECO:0000256" key="13">
    <source>
        <dbReference type="ARBA" id="ARBA00023012"/>
    </source>
</evidence>
<dbReference type="AlphaFoldDB" id="A0A7X4KBT7"/>
<evidence type="ECO:0000313" key="22">
    <source>
        <dbReference type="EMBL" id="MYM66683.1"/>
    </source>
</evidence>
<keyword evidence="23" id="KW-1185">Reference proteome</keyword>
<dbReference type="SUPFAM" id="SSF52172">
    <property type="entry name" value="CheY-like"/>
    <property type="match status" value="1"/>
</dbReference>
<keyword evidence="14" id="KW-0843">Virulence</keyword>
<protein>
    <recommendedName>
        <fullName evidence="17">Virulence sensor protein BvgS</fullName>
        <ecNumber evidence="3">2.7.13.3</ecNumber>
    </recommendedName>
</protein>
<evidence type="ECO:0000256" key="1">
    <source>
        <dbReference type="ARBA" id="ARBA00000085"/>
    </source>
</evidence>
<dbReference type="SUPFAM" id="SSF55874">
    <property type="entry name" value="ATPase domain of HSP90 chaperone/DNA topoisomerase II/histidine kinase"/>
    <property type="match status" value="1"/>
</dbReference>
<evidence type="ECO:0000256" key="17">
    <source>
        <dbReference type="ARBA" id="ARBA00070152"/>
    </source>
</evidence>
<dbReference type="InterPro" id="IPR008207">
    <property type="entry name" value="Sig_transdc_His_kin_Hpt_dom"/>
</dbReference>
<dbReference type="InterPro" id="IPR003594">
    <property type="entry name" value="HATPase_dom"/>
</dbReference>
<gene>
    <name evidence="22" type="ORF">GTP45_07560</name>
</gene>
<proteinExistence type="predicted"/>
<evidence type="ECO:0000256" key="16">
    <source>
        <dbReference type="ARBA" id="ARBA00058004"/>
    </source>
</evidence>
<evidence type="ECO:0000256" key="2">
    <source>
        <dbReference type="ARBA" id="ARBA00004429"/>
    </source>
</evidence>
<evidence type="ECO:0000256" key="18">
    <source>
        <dbReference type="PROSITE-ProRule" id="PRU00169"/>
    </source>
</evidence>
<keyword evidence="10" id="KW-0418">Kinase</keyword>
<keyword evidence="9" id="KW-0732">Signal</keyword>
<dbReference type="SUPFAM" id="SSF47384">
    <property type="entry name" value="Homodimeric domain of signal transducing histidine kinase"/>
    <property type="match status" value="1"/>
</dbReference>
<keyword evidence="5" id="KW-0997">Cell inner membrane</keyword>
<dbReference type="Pfam" id="PF02518">
    <property type="entry name" value="HATPase_c"/>
    <property type="match status" value="1"/>
</dbReference>
<dbReference type="SUPFAM" id="SSF47226">
    <property type="entry name" value="Histidine-containing phosphotransfer domain, HPT domain"/>
    <property type="match status" value="1"/>
</dbReference>
<dbReference type="EC" id="2.7.13.3" evidence="3"/>
<dbReference type="SMART" id="SM00387">
    <property type="entry name" value="HATPase_c"/>
    <property type="match status" value="1"/>
</dbReference>
<comment type="function">
    <text evidence="16">Member of the two-component regulatory system BvgS/BvgA. Phosphorylates BvgA via a four-step phosphorelay in response to environmental signals.</text>
</comment>
<dbReference type="InterPro" id="IPR036097">
    <property type="entry name" value="HisK_dim/P_sf"/>
</dbReference>
<dbReference type="Gene3D" id="1.10.287.130">
    <property type="match status" value="1"/>
</dbReference>
<dbReference type="InterPro" id="IPR001789">
    <property type="entry name" value="Sig_transdc_resp-reg_receiver"/>
</dbReference>
<dbReference type="RefSeq" id="WP_161013235.1">
    <property type="nucleotide sequence ID" value="NZ_WWCK01000002.1"/>
</dbReference>
<keyword evidence="12 19" id="KW-1133">Transmembrane helix</keyword>